<sequence length="302" mass="34270">MALLMRGQWNRLLKQTSVSLLALSCATVCRADETRSLDSNEKPGLPMLSLANPTNVYGDAQTQAVERKLLSLLKLAPRPKQGVTNPAKADRIFAEMHRLVGTIQNPEELERLAYWCAEADKGWQPDSDLAIVESAFDSALFWLKKKFPAQARARIYELASLVNADAHTAEEIDGHLTGSDVKRPTWSITCCYVWILKNGEYVDKYSTIPSCVDFNITRRLRQKWYKHWSGKYRYSVRGSFLLQPNGAITNLKIDKAQDVDDSSLEQRQQAQALASQLITTSAPFPELPKFRRPLQIEFEFFD</sequence>
<dbReference type="AlphaFoldDB" id="A0A8J7PJJ7"/>
<organism evidence="1 2">
    <name type="scientific">Candidatus Obscuribacter phosphatis</name>
    <dbReference type="NCBI Taxonomy" id="1906157"/>
    <lineage>
        <taxon>Bacteria</taxon>
        <taxon>Bacillati</taxon>
        <taxon>Candidatus Melainabacteria</taxon>
        <taxon>Candidatus Obscuribacterales</taxon>
        <taxon>Candidatus Obscuribacteraceae</taxon>
        <taxon>Candidatus Obscuribacter</taxon>
    </lineage>
</organism>
<comment type="caution">
    <text evidence="1">The sequence shown here is derived from an EMBL/GenBank/DDBJ whole genome shotgun (WGS) entry which is preliminary data.</text>
</comment>
<reference evidence="1" key="1">
    <citation type="submission" date="2021-02" db="EMBL/GenBank/DDBJ databases">
        <title>Genome-Resolved Metagenomics of a Microbial Community Performing Photosynthetic Biological Nutrient Removal.</title>
        <authorList>
            <person name="Mcdaniel E.A."/>
        </authorList>
    </citation>
    <scope>NUCLEOTIDE SEQUENCE</scope>
    <source>
        <strain evidence="1">UWPOB_OBS1</strain>
    </source>
</reference>
<dbReference type="EMBL" id="JAFLCK010000001">
    <property type="protein sequence ID" value="MBN8659057.1"/>
    <property type="molecule type" value="Genomic_DNA"/>
</dbReference>
<proteinExistence type="predicted"/>
<evidence type="ECO:0000313" key="1">
    <source>
        <dbReference type="EMBL" id="MBN8659057.1"/>
    </source>
</evidence>
<dbReference type="PROSITE" id="PS51257">
    <property type="entry name" value="PROKAR_LIPOPROTEIN"/>
    <property type="match status" value="1"/>
</dbReference>
<accession>A0A8J7PJJ7</accession>
<gene>
    <name evidence="1" type="ORF">J0M35_01750</name>
</gene>
<protein>
    <submittedName>
        <fullName evidence="1">Uncharacterized protein</fullName>
    </submittedName>
</protein>
<dbReference type="Proteomes" id="UP000664277">
    <property type="component" value="Unassembled WGS sequence"/>
</dbReference>
<name>A0A8J7PJJ7_9BACT</name>
<evidence type="ECO:0000313" key="2">
    <source>
        <dbReference type="Proteomes" id="UP000664277"/>
    </source>
</evidence>